<dbReference type="Proteomes" id="UP000231139">
    <property type="component" value="Unassembled WGS sequence"/>
</dbReference>
<evidence type="ECO:0000256" key="7">
    <source>
        <dbReference type="ARBA" id="ARBA00022842"/>
    </source>
</evidence>
<dbReference type="GO" id="GO:0016779">
    <property type="term" value="F:nucleotidyltransferase activity"/>
    <property type="evidence" value="ECO:0007669"/>
    <property type="project" value="UniProtKB-KW"/>
</dbReference>
<evidence type="ECO:0000313" key="12">
    <source>
        <dbReference type="EMBL" id="PIR02568.1"/>
    </source>
</evidence>
<dbReference type="GO" id="GO:0000166">
    <property type="term" value="F:nucleotide binding"/>
    <property type="evidence" value="ECO:0007669"/>
    <property type="project" value="UniProtKB-KW"/>
</dbReference>
<keyword evidence="8" id="KW-0694">RNA-binding</keyword>
<dbReference type="PANTHER" id="PTHR46173">
    <property type="entry name" value="CCA TRNA NUCLEOTIDYLTRANSFERASE 1, MITOCHONDRIAL"/>
    <property type="match status" value="1"/>
</dbReference>
<dbReference type="Gene3D" id="1.10.246.80">
    <property type="match status" value="1"/>
</dbReference>
<dbReference type="Gene3D" id="1.10.3090.10">
    <property type="entry name" value="cca-adding enzyme, domain 2"/>
    <property type="match status" value="1"/>
</dbReference>
<proteinExistence type="inferred from homology"/>
<evidence type="ECO:0000256" key="4">
    <source>
        <dbReference type="ARBA" id="ARBA00022695"/>
    </source>
</evidence>
<dbReference type="InterPro" id="IPR002646">
    <property type="entry name" value="PolA_pol_head_dom"/>
</dbReference>
<comment type="similarity">
    <text evidence="8">Belongs to the tRNA nucleotidyltransferase/poly(A) polymerase family.</text>
</comment>
<comment type="cofactor">
    <cofactor evidence="1">
        <name>Mg(2+)</name>
        <dbReference type="ChEBI" id="CHEBI:18420"/>
    </cofactor>
</comment>
<dbReference type="GO" id="GO:0000049">
    <property type="term" value="F:tRNA binding"/>
    <property type="evidence" value="ECO:0007669"/>
    <property type="project" value="TreeGrafter"/>
</dbReference>
<dbReference type="InterPro" id="IPR006674">
    <property type="entry name" value="HD_domain"/>
</dbReference>
<protein>
    <recommendedName>
        <fullName evidence="14">HD domain-containing protein</fullName>
    </recommendedName>
</protein>
<dbReference type="InterPro" id="IPR043519">
    <property type="entry name" value="NT_sf"/>
</dbReference>
<evidence type="ECO:0000259" key="10">
    <source>
        <dbReference type="Pfam" id="PF01966"/>
    </source>
</evidence>
<dbReference type="Pfam" id="PF01743">
    <property type="entry name" value="PolyA_pol"/>
    <property type="match status" value="1"/>
</dbReference>
<keyword evidence="4" id="KW-0548">Nucleotidyltransferase</keyword>
<evidence type="ECO:0000256" key="2">
    <source>
        <dbReference type="ARBA" id="ARBA00022679"/>
    </source>
</evidence>
<dbReference type="NCBIfam" id="TIGR00277">
    <property type="entry name" value="HDIG"/>
    <property type="match status" value="1"/>
</dbReference>
<evidence type="ECO:0000256" key="1">
    <source>
        <dbReference type="ARBA" id="ARBA00001946"/>
    </source>
</evidence>
<keyword evidence="5" id="KW-0479">Metal-binding</keyword>
<evidence type="ECO:0000256" key="6">
    <source>
        <dbReference type="ARBA" id="ARBA00022741"/>
    </source>
</evidence>
<dbReference type="GO" id="GO:0008033">
    <property type="term" value="P:tRNA processing"/>
    <property type="evidence" value="ECO:0007669"/>
    <property type="project" value="UniProtKB-KW"/>
</dbReference>
<evidence type="ECO:0000313" key="13">
    <source>
        <dbReference type="Proteomes" id="UP000231139"/>
    </source>
</evidence>
<dbReference type="InterPro" id="IPR050264">
    <property type="entry name" value="Bact_CCA-adding_enz_type3_sf"/>
</dbReference>
<sequence length="511" mass="59123">MQEKETKFKIPKEVELVIKKLRAKGFEAYIVGGCVRDILRGAKPSDWDVTTNAKAEETQEIMKKANLKTFYENEFWTVGVVWPRKSKARGGKIEEIPYDIIEVTTYRSEAKYTDKRHPDEIKFAKTIEEDLARRDFTVNAIALKIENSLKIENCKLKIIDPFNGQQDLKNKIIRAVGNPEDRFNEDALRMLRAVRLATTLGFKIEEKTAEAIKENFFWLKAVSKERIRDEFLKIIMSDAPAKGVELLRELGLLKHIIPEIEEGFQVSQNKHHIYDCYEHALHCLDYAAKKKFNIYVRISSLLHDVGKPRTKQGEGQDATFYGHEIVGAKMTSHILNRLKFSKKDQERIVRLVRYHLFYYNVDEVGESSVRRLVFKVGPENMEELLQVRMADRIGSGCPKAEPYKLRHLKYIIEKVSQDPISAKMLKVNGNEVMKILEIQPGAKIGQVLDILLGQVLSDPGKNKKEILEKEIRKLGCLSEKEISSLAQKAREEREKIEVKRDEMTKKKYWVT</sequence>
<keyword evidence="3" id="KW-0819">tRNA processing</keyword>
<dbReference type="CDD" id="cd00077">
    <property type="entry name" value="HDc"/>
    <property type="match status" value="1"/>
</dbReference>
<feature type="domain" description="HD" evidence="10">
    <location>
        <begin position="277"/>
        <end position="384"/>
    </location>
</feature>
<keyword evidence="7" id="KW-0460">Magnesium</keyword>
<dbReference type="SUPFAM" id="SSF81891">
    <property type="entry name" value="Poly A polymerase C-terminal region-like"/>
    <property type="match status" value="1"/>
</dbReference>
<gene>
    <name evidence="12" type="ORF">COV62_01110</name>
</gene>
<dbReference type="InterPro" id="IPR006675">
    <property type="entry name" value="HDIG_dom"/>
</dbReference>
<dbReference type="Gene3D" id="3.30.460.10">
    <property type="entry name" value="Beta Polymerase, domain 2"/>
    <property type="match status" value="1"/>
</dbReference>
<evidence type="ECO:0000256" key="8">
    <source>
        <dbReference type="RuleBase" id="RU003953"/>
    </source>
</evidence>
<comment type="caution">
    <text evidence="12">The sequence shown here is derived from an EMBL/GenBank/DDBJ whole genome shotgun (WGS) entry which is preliminary data.</text>
</comment>
<dbReference type="InterPro" id="IPR003607">
    <property type="entry name" value="HD/PDEase_dom"/>
</dbReference>
<feature type="domain" description="Poly A polymerase head" evidence="9">
    <location>
        <begin position="28"/>
        <end position="174"/>
    </location>
</feature>
<evidence type="ECO:0000259" key="11">
    <source>
        <dbReference type="Pfam" id="PF12627"/>
    </source>
</evidence>
<dbReference type="InterPro" id="IPR032828">
    <property type="entry name" value="PolyA_RNA-bd"/>
</dbReference>
<dbReference type="PANTHER" id="PTHR46173:SF1">
    <property type="entry name" value="CCA TRNA NUCLEOTIDYLTRANSFERASE 1, MITOCHONDRIAL"/>
    <property type="match status" value="1"/>
</dbReference>
<evidence type="ECO:0008006" key="14">
    <source>
        <dbReference type="Google" id="ProtNLM"/>
    </source>
</evidence>
<name>A0A2H0N106_9BACT</name>
<dbReference type="CDD" id="cd05398">
    <property type="entry name" value="NT_ClassII-CCAase"/>
    <property type="match status" value="1"/>
</dbReference>
<dbReference type="GO" id="GO:0046872">
    <property type="term" value="F:metal ion binding"/>
    <property type="evidence" value="ECO:0007669"/>
    <property type="project" value="UniProtKB-KW"/>
</dbReference>
<organism evidence="12 13">
    <name type="scientific">Candidatus Nealsonbacteria bacterium CG11_big_fil_rev_8_21_14_0_20_35_11</name>
    <dbReference type="NCBI Taxonomy" id="1974713"/>
    <lineage>
        <taxon>Bacteria</taxon>
        <taxon>Candidatus Nealsoniibacteriota</taxon>
    </lineage>
</organism>
<evidence type="ECO:0000256" key="3">
    <source>
        <dbReference type="ARBA" id="ARBA00022694"/>
    </source>
</evidence>
<keyword evidence="2 8" id="KW-0808">Transferase</keyword>
<dbReference type="SUPFAM" id="SSF81301">
    <property type="entry name" value="Nucleotidyltransferase"/>
    <property type="match status" value="1"/>
</dbReference>
<evidence type="ECO:0000259" key="9">
    <source>
        <dbReference type="Pfam" id="PF01743"/>
    </source>
</evidence>
<dbReference type="EMBL" id="PCWK01000026">
    <property type="protein sequence ID" value="PIR02568.1"/>
    <property type="molecule type" value="Genomic_DNA"/>
</dbReference>
<dbReference type="Pfam" id="PF12627">
    <property type="entry name" value="PolyA_pol_RNAbd"/>
    <property type="match status" value="1"/>
</dbReference>
<dbReference type="Pfam" id="PF01966">
    <property type="entry name" value="HD"/>
    <property type="match status" value="1"/>
</dbReference>
<reference evidence="12 13" key="1">
    <citation type="submission" date="2017-09" db="EMBL/GenBank/DDBJ databases">
        <title>Depth-based differentiation of microbial function through sediment-hosted aquifers and enrichment of novel symbionts in the deep terrestrial subsurface.</title>
        <authorList>
            <person name="Probst A.J."/>
            <person name="Ladd B."/>
            <person name="Jarett J.K."/>
            <person name="Geller-Mcgrath D.E."/>
            <person name="Sieber C.M."/>
            <person name="Emerson J.B."/>
            <person name="Anantharaman K."/>
            <person name="Thomas B.C."/>
            <person name="Malmstrom R."/>
            <person name="Stieglmeier M."/>
            <person name="Klingl A."/>
            <person name="Woyke T."/>
            <person name="Ryan C.M."/>
            <person name="Banfield J.F."/>
        </authorList>
    </citation>
    <scope>NUCLEOTIDE SEQUENCE [LARGE SCALE GENOMIC DNA]</scope>
    <source>
        <strain evidence="12">CG11_big_fil_rev_8_21_14_0_20_35_11</strain>
    </source>
</reference>
<feature type="domain" description="tRNA nucleotidyltransferase/poly(A) polymerase RNA and SrmB- binding" evidence="11">
    <location>
        <begin position="201"/>
        <end position="262"/>
    </location>
</feature>
<accession>A0A2H0N106</accession>
<dbReference type="AlphaFoldDB" id="A0A2H0N106"/>
<evidence type="ECO:0000256" key="5">
    <source>
        <dbReference type="ARBA" id="ARBA00022723"/>
    </source>
</evidence>
<keyword evidence="6" id="KW-0547">Nucleotide-binding</keyword>